<dbReference type="InterPro" id="IPR029068">
    <property type="entry name" value="Glyas_Bleomycin-R_OHBP_Dase"/>
</dbReference>
<keyword evidence="2" id="KW-0456">Lyase</keyword>
<dbReference type="Gene3D" id="3.10.180.10">
    <property type="entry name" value="2,3-Dihydroxybiphenyl 1,2-Dioxygenase, domain 1"/>
    <property type="match status" value="1"/>
</dbReference>
<dbReference type="InterPro" id="IPR004360">
    <property type="entry name" value="Glyas_Fos-R_dOase_dom"/>
</dbReference>
<reference evidence="3" key="1">
    <citation type="submission" date="2017-06" db="EMBL/GenBank/DDBJ databases">
        <authorList>
            <person name="Varghese N."/>
            <person name="Submissions S."/>
        </authorList>
    </citation>
    <scope>NUCLEOTIDE SEQUENCE [LARGE SCALE GENOMIC DNA]</scope>
    <source>
        <strain evidence="3">JCM 23211</strain>
    </source>
</reference>
<dbReference type="PROSITE" id="PS51819">
    <property type="entry name" value="VOC"/>
    <property type="match status" value="1"/>
</dbReference>
<feature type="domain" description="VOC" evidence="1">
    <location>
        <begin position="4"/>
        <end position="116"/>
    </location>
</feature>
<dbReference type="OrthoDB" id="7187210at2"/>
<sequence length="116" mass="12860">MLVRLDHIDLRVADLGATLEFFTSLGFEVLRRMEERGSAEVALPGEHQVMFEIRQDDKIEGSKIDHIAFSVDDPDAAIAKIKAAGGTFSREHHPTPTGRTVSNFVDINGAKWQLAE</sequence>
<dbReference type="Pfam" id="PF00903">
    <property type="entry name" value="Glyoxalase"/>
    <property type="match status" value="1"/>
</dbReference>
<dbReference type="RefSeq" id="WP_089252207.1">
    <property type="nucleotide sequence ID" value="NZ_FZOW01000027.1"/>
</dbReference>
<name>A0A239N0N9_9NOCA</name>
<evidence type="ECO:0000313" key="3">
    <source>
        <dbReference type="Proteomes" id="UP000198327"/>
    </source>
</evidence>
<accession>A0A239N0N9</accession>
<dbReference type="CDD" id="cd06587">
    <property type="entry name" value="VOC"/>
    <property type="match status" value="1"/>
</dbReference>
<dbReference type="Proteomes" id="UP000198327">
    <property type="component" value="Unassembled WGS sequence"/>
</dbReference>
<organism evidence="2 3">
    <name type="scientific">Rhodococcoides kyotonense</name>
    <dbReference type="NCBI Taxonomy" id="398843"/>
    <lineage>
        <taxon>Bacteria</taxon>
        <taxon>Bacillati</taxon>
        <taxon>Actinomycetota</taxon>
        <taxon>Actinomycetes</taxon>
        <taxon>Mycobacteriales</taxon>
        <taxon>Nocardiaceae</taxon>
        <taxon>Rhodococcoides</taxon>
    </lineage>
</organism>
<dbReference type="GO" id="GO:0016829">
    <property type="term" value="F:lyase activity"/>
    <property type="evidence" value="ECO:0007669"/>
    <property type="project" value="UniProtKB-KW"/>
</dbReference>
<dbReference type="SUPFAM" id="SSF54593">
    <property type="entry name" value="Glyoxalase/Bleomycin resistance protein/Dihydroxybiphenyl dioxygenase"/>
    <property type="match status" value="1"/>
</dbReference>
<evidence type="ECO:0000259" key="1">
    <source>
        <dbReference type="PROSITE" id="PS51819"/>
    </source>
</evidence>
<dbReference type="InterPro" id="IPR037523">
    <property type="entry name" value="VOC_core"/>
</dbReference>
<evidence type="ECO:0000313" key="2">
    <source>
        <dbReference type="EMBL" id="SNT48531.1"/>
    </source>
</evidence>
<keyword evidence="3" id="KW-1185">Reference proteome</keyword>
<dbReference type="AlphaFoldDB" id="A0A239N0N9"/>
<proteinExistence type="predicted"/>
<gene>
    <name evidence="2" type="ORF">SAMN05421642_1277</name>
</gene>
<protein>
    <submittedName>
        <fullName evidence="2">Lactoylglutathione lyase</fullName>
    </submittedName>
</protein>
<dbReference type="EMBL" id="FZOW01000027">
    <property type="protein sequence ID" value="SNT48531.1"/>
    <property type="molecule type" value="Genomic_DNA"/>
</dbReference>